<dbReference type="AlphaFoldDB" id="A0A4Y8D1G2"/>
<comment type="caution">
    <text evidence="1">The sequence shown here is derived from an EMBL/GenBank/DDBJ whole genome shotgun (WGS) entry which is preliminary data.</text>
</comment>
<reference evidence="1 2" key="1">
    <citation type="submission" date="2017-11" db="EMBL/GenBank/DDBJ databases">
        <title>Comparative genomics of Botrytis spp.</title>
        <authorList>
            <person name="Valero-Jimenez C.A."/>
            <person name="Tapia P."/>
            <person name="Veloso J."/>
            <person name="Silva-Moreno E."/>
            <person name="Staats M."/>
            <person name="Valdes J.H."/>
            <person name="Van Kan J.A.L."/>
        </authorList>
    </citation>
    <scope>NUCLEOTIDE SEQUENCE [LARGE SCALE GENOMIC DNA]</scope>
    <source>
        <strain evidence="1 2">MUCL2830</strain>
    </source>
</reference>
<accession>A0A4Y8D1G2</accession>
<gene>
    <name evidence="1" type="ORF">BOTCAL_0207g00120</name>
</gene>
<dbReference type="OrthoDB" id="10510087at2759"/>
<evidence type="ECO:0008006" key="3">
    <source>
        <dbReference type="Google" id="ProtNLM"/>
    </source>
</evidence>
<name>A0A4Y8D1G2_9HELO</name>
<evidence type="ECO:0000313" key="2">
    <source>
        <dbReference type="Proteomes" id="UP000297299"/>
    </source>
</evidence>
<dbReference type="EMBL" id="PHWZ01000207">
    <property type="protein sequence ID" value="TEY57720.1"/>
    <property type="molecule type" value="Genomic_DNA"/>
</dbReference>
<dbReference type="SUPFAM" id="SSF89372">
    <property type="entry name" value="Fucose-specific lectin"/>
    <property type="match status" value="1"/>
</dbReference>
<organism evidence="1 2">
    <name type="scientific">Botryotinia calthae</name>
    <dbReference type="NCBI Taxonomy" id="38488"/>
    <lineage>
        <taxon>Eukaryota</taxon>
        <taxon>Fungi</taxon>
        <taxon>Dikarya</taxon>
        <taxon>Ascomycota</taxon>
        <taxon>Pezizomycotina</taxon>
        <taxon>Leotiomycetes</taxon>
        <taxon>Helotiales</taxon>
        <taxon>Sclerotiniaceae</taxon>
        <taxon>Botryotinia</taxon>
    </lineage>
</organism>
<evidence type="ECO:0000313" key="1">
    <source>
        <dbReference type="EMBL" id="TEY57720.1"/>
    </source>
</evidence>
<dbReference type="Proteomes" id="UP000297299">
    <property type="component" value="Unassembled WGS sequence"/>
</dbReference>
<proteinExistence type="predicted"/>
<sequence>MGMKTPEERASALRALFSGTETPKTWKVKSGPPDVVTTAMFRAAARRTEGFSLSPLEERWLGIYTENKETARSIGDKSILAASVLQMDDNEPYTAKMLIKDALAATPKLLARPENAVVDISKFTDKGYSDSPEYAVAVAQSNASVTSFTGLPIPPVQLQSVEIPEGATEDSTEDSTEILATDDTSTRWYRISVDRFKCYEKVGDPVTSPKNEIYFSCGSGSDGKKKTDWTTGKFGSVDTGTVHHLNGVYLFEGPIQTSNFPSSFFIVGDREEQYIYMCEYRAFHLEMWEHDSSGNAFFAQMSNIMKDVAQECIDAAVEANNNQDSWDDSGSEGIALLALIGFIAHAFSFLFSLAINEDDHVQNRNFIFSKAALVNLTKPHLPNETSFIFEREGKVGRFEVWVKFYPLTGPTGTLQTATLYSESWWTPPQTVSGQSVGGSGMTLFKNNVTCVYRDRGTQHLMVTKLPPGSGKVWTLPARISVNEGGTAKPGPPGRPSLAVFKDKLFCAFRKLDGRIAIIHTEDNLSWKGQTNIGLESKGYSPSGPALGAYRAAYDGAIYCVIRGMDNRTYSLPSSTGTIWYNDFHMFSGSATQGAPAVCVFDNKLQIF</sequence>
<protein>
    <recommendedName>
        <fullName evidence="3">Fucose-specific lectin</fullName>
    </recommendedName>
</protein>
<keyword evidence="2" id="KW-1185">Reference proteome</keyword>